<comment type="subcellular location">
    <subcellularLocation>
        <location evidence="1">Cytoplasm</location>
        <location evidence="1">Cytoskeleton</location>
    </subcellularLocation>
</comment>
<dbReference type="InterPro" id="IPR008280">
    <property type="entry name" value="Tub_FtsZ_C"/>
</dbReference>
<keyword evidence="12" id="KW-1185">Reference proteome</keyword>
<reference evidence="11" key="1">
    <citation type="submission" date="2021-04" db="EMBL/GenBank/DDBJ databases">
        <authorList>
            <consortium name="Wellcome Sanger Institute Data Sharing"/>
        </authorList>
    </citation>
    <scope>NUCLEOTIDE SEQUENCE [LARGE SCALE GENOMIC DNA]</scope>
</reference>
<dbReference type="SMART" id="SM00865">
    <property type="entry name" value="Tubulin_C"/>
    <property type="match status" value="1"/>
</dbReference>
<dbReference type="InterPro" id="IPR003008">
    <property type="entry name" value="Tubulin_FtsZ_GTPase"/>
</dbReference>
<dbReference type="InterPro" id="IPR023123">
    <property type="entry name" value="Tubulin_C"/>
</dbReference>
<dbReference type="InterPro" id="IPR018316">
    <property type="entry name" value="Tubulin/FtsZ_2-layer-sand-dom"/>
</dbReference>
<evidence type="ECO:0008006" key="13">
    <source>
        <dbReference type="Google" id="ProtNLM"/>
    </source>
</evidence>
<evidence type="ECO:0000313" key="11">
    <source>
        <dbReference type="Ensembl" id="ENSATEP00000059773.1"/>
    </source>
</evidence>
<proteinExistence type="inferred from homology"/>
<dbReference type="SUPFAM" id="SSF52490">
    <property type="entry name" value="Tubulin nucleotide-binding domain-like"/>
    <property type="match status" value="1"/>
</dbReference>
<reference evidence="11" key="2">
    <citation type="submission" date="2025-08" db="UniProtKB">
        <authorList>
            <consortium name="Ensembl"/>
        </authorList>
    </citation>
    <scope>IDENTIFICATION</scope>
</reference>
<dbReference type="PANTHER" id="PTHR11588">
    <property type="entry name" value="TUBULIN"/>
    <property type="match status" value="1"/>
</dbReference>
<organism evidence="11 12">
    <name type="scientific">Anabas testudineus</name>
    <name type="common">Climbing perch</name>
    <name type="synonym">Anthias testudineus</name>
    <dbReference type="NCBI Taxonomy" id="64144"/>
    <lineage>
        <taxon>Eukaryota</taxon>
        <taxon>Metazoa</taxon>
        <taxon>Chordata</taxon>
        <taxon>Craniata</taxon>
        <taxon>Vertebrata</taxon>
        <taxon>Euteleostomi</taxon>
        <taxon>Actinopterygii</taxon>
        <taxon>Neopterygii</taxon>
        <taxon>Teleostei</taxon>
        <taxon>Neoteleostei</taxon>
        <taxon>Acanthomorphata</taxon>
        <taxon>Anabantaria</taxon>
        <taxon>Anabantiformes</taxon>
        <taxon>Anabantoidei</taxon>
        <taxon>Anabantidae</taxon>
        <taxon>Anabas</taxon>
    </lineage>
</organism>
<keyword evidence="4 8" id="KW-0493">Microtubule</keyword>
<dbReference type="InParanoid" id="A0A7N6FGK7"/>
<protein>
    <recommendedName>
        <fullName evidence="13">Tubulin, epsilon 1</fullName>
    </recommendedName>
</protein>
<evidence type="ECO:0000259" key="10">
    <source>
        <dbReference type="SMART" id="SM00865"/>
    </source>
</evidence>
<dbReference type="InterPro" id="IPR036525">
    <property type="entry name" value="Tubulin/FtsZ_GTPase_sf"/>
</dbReference>
<dbReference type="GO" id="GO:0007017">
    <property type="term" value="P:microtubule-based process"/>
    <property type="evidence" value="ECO:0007669"/>
    <property type="project" value="InterPro"/>
</dbReference>
<dbReference type="InterPro" id="IPR017975">
    <property type="entry name" value="Tubulin_CS"/>
</dbReference>
<dbReference type="Gene3D" id="1.10.287.600">
    <property type="entry name" value="Helix hairpin bin"/>
    <property type="match status" value="1"/>
</dbReference>
<feature type="domain" description="Tubulin/FtsZ GTPase" evidence="9">
    <location>
        <begin position="62"/>
        <end position="277"/>
    </location>
</feature>
<dbReference type="FunFam" id="1.10.287.600:FF:000007">
    <property type="entry name" value="tubulin epsilon chain"/>
    <property type="match status" value="1"/>
</dbReference>
<reference evidence="11" key="3">
    <citation type="submission" date="2025-09" db="UniProtKB">
        <authorList>
            <consortium name="Ensembl"/>
        </authorList>
    </citation>
    <scope>IDENTIFICATION</scope>
</reference>
<dbReference type="Proteomes" id="UP000265040">
    <property type="component" value="Chromosome 24"/>
</dbReference>
<evidence type="ECO:0000256" key="7">
    <source>
        <dbReference type="ARBA" id="ARBA00023212"/>
    </source>
</evidence>
<evidence type="ECO:0000256" key="6">
    <source>
        <dbReference type="ARBA" id="ARBA00023134"/>
    </source>
</evidence>
<dbReference type="Ensembl" id="ENSATET00000048449.2">
    <property type="protein sequence ID" value="ENSATEP00000059773.1"/>
    <property type="gene ID" value="ENSATEG00000027346.2"/>
</dbReference>
<dbReference type="GO" id="GO:0005525">
    <property type="term" value="F:GTP binding"/>
    <property type="evidence" value="ECO:0007669"/>
    <property type="project" value="UniProtKB-UniRule"/>
</dbReference>
<dbReference type="FunFam" id="3.40.50.1440:FF:000017">
    <property type="entry name" value="Tubulin epsilon chain"/>
    <property type="match status" value="1"/>
</dbReference>
<evidence type="ECO:0000256" key="8">
    <source>
        <dbReference type="RuleBase" id="RU000352"/>
    </source>
</evidence>
<keyword evidence="3" id="KW-0963">Cytoplasm</keyword>
<evidence type="ECO:0000256" key="2">
    <source>
        <dbReference type="ARBA" id="ARBA00009636"/>
    </source>
</evidence>
<dbReference type="PRINTS" id="PR01519">
    <property type="entry name" value="EPSLNTUBULIN"/>
</dbReference>
<name>A0A7N6FGK7_ANATE</name>
<evidence type="ECO:0000256" key="1">
    <source>
        <dbReference type="ARBA" id="ARBA00004245"/>
    </source>
</evidence>
<keyword evidence="7" id="KW-0206">Cytoskeleton</keyword>
<accession>A0A7N6FGK7</accession>
<dbReference type="Pfam" id="PF00091">
    <property type="entry name" value="Tubulin"/>
    <property type="match status" value="1"/>
</dbReference>
<dbReference type="GO" id="GO:0005874">
    <property type="term" value="C:microtubule"/>
    <property type="evidence" value="ECO:0007669"/>
    <property type="project" value="UniProtKB-KW"/>
</dbReference>
<dbReference type="AlphaFoldDB" id="A0A7N6FGK7"/>
<dbReference type="InterPro" id="IPR000217">
    <property type="entry name" value="Tubulin"/>
</dbReference>
<dbReference type="SUPFAM" id="SSF55307">
    <property type="entry name" value="Tubulin C-terminal domain-like"/>
    <property type="match status" value="1"/>
</dbReference>
<dbReference type="Gene3D" id="3.40.50.1440">
    <property type="entry name" value="Tubulin/FtsZ, GTPase domain"/>
    <property type="match status" value="1"/>
</dbReference>
<comment type="similarity">
    <text evidence="2 8">Belongs to the tubulin family.</text>
</comment>
<sequence length="475" mass="52955">LTLTLCFSVGQCGNQVGCRFWDLALREHAHVNKKGVYDEALSSFFRNVDSSGVKDVKQMYKINVLTYLNLQAVLVDMEEGVVNEILQGPLREVFDSTQLLTDVSGSGNNWAVGHMTYSSVYRDQIVDKLRKAAEHCDCLQCFFLIHSMGGGTGSGLGTRVLSLLEEEFPEVCRIVTSIYPSSEDDVVTSPYNSVLAMRELTEHADCVLPVENQSLVDIVNKIKHMSHSGKPGSMIKRDSTIISGQGGLSGAEKPFDAMNNIVANLLLNITSSARFEGSLNMDLNEIAMNLVPFPRLHYLVPSLTPLYTLSDVSVPTRRLDQMFSDAFSKDHQLIRADPKHSLYLACALMVRGHVQVSDLRRNIERLRLSLPFVSWNQEGWKTGLCSVPPVGHSHSLLALANNTCVKPTFMELRERFTKLYRKKAHLHHYLHVDGMEQSHFSEAISSLSSLIEEYQNLDASKGKLTPDAPRLSIAR</sequence>
<dbReference type="PRINTS" id="PR01161">
    <property type="entry name" value="TUBULIN"/>
</dbReference>
<keyword evidence="6 8" id="KW-0342">GTP-binding</keyword>
<keyword evidence="5 8" id="KW-0547">Nucleotide-binding</keyword>
<dbReference type="OrthoDB" id="1662883at2759"/>
<evidence type="ECO:0000256" key="5">
    <source>
        <dbReference type="ARBA" id="ARBA00022741"/>
    </source>
</evidence>
<dbReference type="GeneTree" id="ENSGT00940000155723"/>
<evidence type="ECO:0000313" key="12">
    <source>
        <dbReference type="Proteomes" id="UP000265040"/>
    </source>
</evidence>
<dbReference type="CDD" id="cd02190">
    <property type="entry name" value="epsilon_tubulin"/>
    <property type="match status" value="1"/>
</dbReference>
<dbReference type="SMART" id="SM00864">
    <property type="entry name" value="Tubulin"/>
    <property type="match status" value="1"/>
</dbReference>
<evidence type="ECO:0000259" key="9">
    <source>
        <dbReference type="SMART" id="SM00864"/>
    </source>
</evidence>
<evidence type="ECO:0000256" key="4">
    <source>
        <dbReference type="ARBA" id="ARBA00022701"/>
    </source>
</evidence>
<gene>
    <name evidence="11" type="primary">TUBE1</name>
</gene>
<dbReference type="InterPro" id="IPR004057">
    <property type="entry name" value="Epsilon_tubulin"/>
</dbReference>
<dbReference type="Pfam" id="PF03953">
    <property type="entry name" value="Tubulin_C"/>
    <property type="match status" value="1"/>
</dbReference>
<feature type="domain" description="Tubulin/FtsZ 2-layer sandwich" evidence="10">
    <location>
        <begin position="279"/>
        <end position="414"/>
    </location>
</feature>
<dbReference type="PROSITE" id="PS00227">
    <property type="entry name" value="TUBULIN"/>
    <property type="match status" value="1"/>
</dbReference>
<evidence type="ECO:0000256" key="3">
    <source>
        <dbReference type="ARBA" id="ARBA00022490"/>
    </source>
</evidence>